<evidence type="ECO:0000313" key="2">
    <source>
        <dbReference type="EMBL" id="CAB4663899.1"/>
    </source>
</evidence>
<gene>
    <name evidence="2" type="ORF">UFOPK2254_00918</name>
    <name evidence="3" type="ORF">UFOPK2646_00618</name>
</gene>
<feature type="transmembrane region" description="Helical" evidence="1">
    <location>
        <begin position="217"/>
        <end position="234"/>
    </location>
</feature>
<protein>
    <submittedName>
        <fullName evidence="2">Unannotated protein</fullName>
    </submittedName>
</protein>
<keyword evidence="1" id="KW-0472">Membrane</keyword>
<reference evidence="2" key="1">
    <citation type="submission" date="2020-05" db="EMBL/GenBank/DDBJ databases">
        <authorList>
            <person name="Chiriac C."/>
            <person name="Salcher M."/>
            <person name="Ghai R."/>
            <person name="Kavagutti S V."/>
        </authorList>
    </citation>
    <scope>NUCLEOTIDE SEQUENCE</scope>
</reference>
<feature type="transmembrane region" description="Helical" evidence="1">
    <location>
        <begin position="155"/>
        <end position="176"/>
    </location>
</feature>
<dbReference type="EMBL" id="CAEZWO010000087">
    <property type="protein sequence ID" value="CAB4663899.1"/>
    <property type="molecule type" value="Genomic_DNA"/>
</dbReference>
<dbReference type="EMBL" id="CAEZYB010000055">
    <property type="protein sequence ID" value="CAB4704074.1"/>
    <property type="molecule type" value="Genomic_DNA"/>
</dbReference>
<evidence type="ECO:0000313" key="3">
    <source>
        <dbReference type="EMBL" id="CAB4704074.1"/>
    </source>
</evidence>
<proteinExistence type="predicted"/>
<evidence type="ECO:0000256" key="1">
    <source>
        <dbReference type="SAM" id="Phobius"/>
    </source>
</evidence>
<accession>A0A6J6LSQ9</accession>
<keyword evidence="1" id="KW-0812">Transmembrane</keyword>
<feature type="transmembrane region" description="Helical" evidence="1">
    <location>
        <begin position="188"/>
        <end position="205"/>
    </location>
</feature>
<sequence length="340" mass="36716">MHGLALFVAVFLACAVEAVEATTIVLAAGTARDWKSALLGTGSGLGVLAVIIGVFGPTLSNLPIGGLRLFVGGLLLVFGLQWVRKAILRSSGYKALHDEDAIFQEELAQARKAKSGQRLGVHDWYAFTLSFKGVLLEGLEVAFIVLTFGTIQNQVGLASLAALAAVIIVAIAGFALRKPLARVPENTMKFVVGIMLTSFGIFWGAEGAGAKWPGKDASLPAIILFMVLVSWILIQILRTRHAAREVVLAKTHSVAKEIPDEIEEDEIEILQSRTFMTSVKAFGDFWFDFLIGDDWRGTIGILLAFIATAMLNHSGITCWWVLPLAVAALLPFNLMRVTRS</sequence>
<name>A0A6J6LSQ9_9ZZZZ</name>
<organism evidence="2">
    <name type="scientific">freshwater metagenome</name>
    <dbReference type="NCBI Taxonomy" id="449393"/>
    <lineage>
        <taxon>unclassified sequences</taxon>
        <taxon>metagenomes</taxon>
        <taxon>ecological metagenomes</taxon>
    </lineage>
</organism>
<feature type="transmembrane region" description="Helical" evidence="1">
    <location>
        <begin position="67"/>
        <end position="83"/>
    </location>
</feature>
<dbReference type="AlphaFoldDB" id="A0A6J6LSQ9"/>
<feature type="transmembrane region" description="Helical" evidence="1">
    <location>
        <begin position="37"/>
        <end position="55"/>
    </location>
</feature>
<keyword evidence="1" id="KW-1133">Transmembrane helix</keyword>
<feature type="transmembrane region" description="Helical" evidence="1">
    <location>
        <begin position="295"/>
        <end position="313"/>
    </location>
</feature>